<name>A0A828PLI4_ACTPL</name>
<accession>A0A828PLI4</accession>
<dbReference type="AlphaFoldDB" id="A0A828PLI4"/>
<sequence>MFLTACFQYFSAFFCYNSNNFLALNLFVTNKPFPFHKV</sequence>
<organism evidence="1 2">
    <name type="scientific">Actinobacillus pleuropneumoniae serovar 6 str. Femo</name>
    <dbReference type="NCBI Taxonomy" id="754256"/>
    <lineage>
        <taxon>Bacteria</taxon>
        <taxon>Pseudomonadati</taxon>
        <taxon>Pseudomonadota</taxon>
        <taxon>Gammaproteobacteria</taxon>
        <taxon>Pasteurellales</taxon>
        <taxon>Pasteurellaceae</taxon>
        <taxon>Actinobacillus</taxon>
    </lineage>
</organism>
<comment type="caution">
    <text evidence="1">The sequence shown here is derived from an EMBL/GenBank/DDBJ whole genome shotgun (WGS) entry which is preliminary data.</text>
</comment>
<proteinExistence type="predicted"/>
<reference evidence="1 2" key="1">
    <citation type="journal article" date="2010" name="J. Bacteriol.">
        <title>Comparative genomic characterization of Actinobacillus pleuropneumoniae.</title>
        <authorList>
            <person name="Xu Z."/>
            <person name="Chen X."/>
            <person name="Li L."/>
            <person name="Li T."/>
            <person name="Wang S."/>
            <person name="Chen H."/>
            <person name="Zhou R."/>
        </authorList>
    </citation>
    <scope>NUCLEOTIDE SEQUENCE [LARGE SCALE GENOMIC DNA]</scope>
    <source>
        <strain evidence="1 2">Femo</strain>
    </source>
</reference>
<protein>
    <submittedName>
        <fullName evidence="1">Uncharacterized protein</fullName>
    </submittedName>
</protein>
<evidence type="ECO:0000313" key="1">
    <source>
        <dbReference type="EMBL" id="EFM92053.1"/>
    </source>
</evidence>
<dbReference type="EMBL" id="ADOG01000012">
    <property type="protein sequence ID" value="EFM92053.1"/>
    <property type="molecule type" value="Genomic_DNA"/>
</dbReference>
<dbReference type="Proteomes" id="UP000005341">
    <property type="component" value="Unassembled WGS sequence"/>
</dbReference>
<gene>
    <name evidence="1" type="ORF">appser6_9610</name>
</gene>
<evidence type="ECO:0000313" key="2">
    <source>
        <dbReference type="Proteomes" id="UP000005341"/>
    </source>
</evidence>